<sequence length="106" mass="11623">SEAILRDRHWRGAILAARGTSCILTGGARTFRTFTTTSVAAAMEDARGGHYATSMRGSDGTLVDKPKDELRAAKERIIAQQAREGKMPGAMLMQDRLSGEDKQEKW</sequence>
<evidence type="ECO:0000256" key="1">
    <source>
        <dbReference type="SAM" id="MobiDB-lite"/>
    </source>
</evidence>
<gene>
    <name evidence="2" type="ORF">VaNZ11_000673</name>
</gene>
<accession>A0ABQ5RN39</accession>
<proteinExistence type="predicted"/>
<comment type="caution">
    <text evidence="2">The sequence shown here is derived from an EMBL/GenBank/DDBJ whole genome shotgun (WGS) entry which is preliminary data.</text>
</comment>
<evidence type="ECO:0000313" key="3">
    <source>
        <dbReference type="Proteomes" id="UP001165090"/>
    </source>
</evidence>
<feature type="non-terminal residue" evidence="2">
    <location>
        <position position="1"/>
    </location>
</feature>
<feature type="region of interest" description="Disordered" evidence="1">
    <location>
        <begin position="82"/>
        <end position="106"/>
    </location>
</feature>
<name>A0ABQ5RN39_9CHLO</name>
<feature type="compositionally biased region" description="Basic and acidic residues" evidence="1">
    <location>
        <begin position="97"/>
        <end position="106"/>
    </location>
</feature>
<organism evidence="2 3">
    <name type="scientific">Volvox africanus</name>
    <dbReference type="NCBI Taxonomy" id="51714"/>
    <lineage>
        <taxon>Eukaryota</taxon>
        <taxon>Viridiplantae</taxon>
        <taxon>Chlorophyta</taxon>
        <taxon>core chlorophytes</taxon>
        <taxon>Chlorophyceae</taxon>
        <taxon>CS clade</taxon>
        <taxon>Chlamydomonadales</taxon>
        <taxon>Volvocaceae</taxon>
        <taxon>Volvox</taxon>
    </lineage>
</organism>
<protein>
    <submittedName>
        <fullName evidence="2">Uncharacterized protein</fullName>
    </submittedName>
</protein>
<evidence type="ECO:0000313" key="2">
    <source>
        <dbReference type="EMBL" id="GLI58955.1"/>
    </source>
</evidence>
<dbReference type="Proteomes" id="UP001165090">
    <property type="component" value="Unassembled WGS sequence"/>
</dbReference>
<reference evidence="2 3" key="1">
    <citation type="journal article" date="2023" name="IScience">
        <title>Expanded male sex-determining region conserved during the evolution of homothallism in the green alga Volvox.</title>
        <authorList>
            <person name="Yamamoto K."/>
            <person name="Matsuzaki R."/>
            <person name="Mahakham W."/>
            <person name="Heman W."/>
            <person name="Sekimoto H."/>
            <person name="Kawachi M."/>
            <person name="Minakuchi Y."/>
            <person name="Toyoda A."/>
            <person name="Nozaki H."/>
        </authorList>
    </citation>
    <scope>NUCLEOTIDE SEQUENCE [LARGE SCALE GENOMIC DNA]</scope>
    <source>
        <strain evidence="2 3">NIES-4468</strain>
    </source>
</reference>
<dbReference type="EMBL" id="BSDZ01000003">
    <property type="protein sequence ID" value="GLI58955.1"/>
    <property type="molecule type" value="Genomic_DNA"/>
</dbReference>
<keyword evidence="3" id="KW-1185">Reference proteome</keyword>
<feature type="non-terminal residue" evidence="2">
    <location>
        <position position="106"/>
    </location>
</feature>